<keyword evidence="2" id="KW-1185">Reference proteome</keyword>
<name>A0ABQ9FKU2_TEGGR</name>
<protein>
    <submittedName>
        <fullName evidence="1">Uncharacterized protein</fullName>
    </submittedName>
</protein>
<reference evidence="1 2" key="1">
    <citation type="submission" date="2022-12" db="EMBL/GenBank/DDBJ databases">
        <title>Chromosome-level genome of Tegillarca granosa.</title>
        <authorList>
            <person name="Kim J."/>
        </authorList>
    </citation>
    <scope>NUCLEOTIDE SEQUENCE [LARGE SCALE GENOMIC DNA]</scope>
    <source>
        <strain evidence="1">Teg-2019</strain>
        <tissue evidence="1">Adductor muscle</tissue>
    </source>
</reference>
<dbReference type="Proteomes" id="UP001217089">
    <property type="component" value="Unassembled WGS sequence"/>
</dbReference>
<accession>A0ABQ9FKU2</accession>
<comment type="caution">
    <text evidence="1">The sequence shown here is derived from an EMBL/GenBank/DDBJ whole genome shotgun (WGS) entry which is preliminary data.</text>
</comment>
<evidence type="ECO:0000313" key="1">
    <source>
        <dbReference type="EMBL" id="KAJ8317222.1"/>
    </source>
</evidence>
<sequence length="124" mass="13636">MDVQHLTKGVSYNLHVQTKERAAKMGKDMVYDPIHVAMKINAISCLTYEIIATWCMTDQIIERLQQNKHMQKRKTKVVKILEIFCIPPLSSSSSMGKSAISGGRSEALSSMSGIGSASAFISNS</sequence>
<dbReference type="EMBL" id="JARBDR010000246">
    <property type="protein sequence ID" value="KAJ8317222.1"/>
    <property type="molecule type" value="Genomic_DNA"/>
</dbReference>
<organism evidence="1 2">
    <name type="scientific">Tegillarca granosa</name>
    <name type="common">Malaysian cockle</name>
    <name type="synonym">Anadara granosa</name>
    <dbReference type="NCBI Taxonomy" id="220873"/>
    <lineage>
        <taxon>Eukaryota</taxon>
        <taxon>Metazoa</taxon>
        <taxon>Spiralia</taxon>
        <taxon>Lophotrochozoa</taxon>
        <taxon>Mollusca</taxon>
        <taxon>Bivalvia</taxon>
        <taxon>Autobranchia</taxon>
        <taxon>Pteriomorphia</taxon>
        <taxon>Arcoida</taxon>
        <taxon>Arcoidea</taxon>
        <taxon>Arcidae</taxon>
        <taxon>Tegillarca</taxon>
    </lineage>
</organism>
<evidence type="ECO:0000313" key="2">
    <source>
        <dbReference type="Proteomes" id="UP001217089"/>
    </source>
</evidence>
<gene>
    <name evidence="1" type="ORF">KUTeg_005126</name>
</gene>
<proteinExistence type="predicted"/>